<sequence length="420" mass="41464">MCPGYKASTPSQLPASTPAYSGPPRKSSEYTFSYSLSLVDDILNNPDAAVQDILRAMDGNDEKVQSAVNGLLKAAETSPQKAADVLAKLAAKDPDKYAKFIAELSRAAMGLGPSYRRTFTIVISFGFGSAVIEQSVQPFSLGLARDIAFGKAASARDWSPSRNDADIVISPSRVKLYGEAFAAAAAGGQASRDGLVAATAAVYCSGSNAYAEAWAAAYSEVLRVDTNGCLILEKAFAAARAMCVNGHAFAVSTSTASKQVLTCGITAGPGIIAQNSGTASGTKTITGPGIGSASWPGIASQPAQPAAAIGSGSALANPQPAAGFVVPARGGSGAASAMAASSSQASGGAAAQSNALANGLAGMTGFNGMMMPGFVGPNGMPGMTAGTGSTAAATSNAYSSSSSSGSGSSNAMAVSGATAG</sequence>
<reference evidence="2 3" key="1">
    <citation type="submission" date="2023-05" db="EMBL/GenBank/DDBJ databases">
        <title>A 100% complete, gapless, phased diploid assembly of the Scenedesmus obliquus UTEX 3031 genome.</title>
        <authorList>
            <person name="Biondi T.C."/>
            <person name="Hanschen E.R."/>
            <person name="Kwon T."/>
            <person name="Eng W."/>
            <person name="Kruse C.P.S."/>
            <person name="Koehler S.I."/>
            <person name="Kunde Y."/>
            <person name="Gleasner C.D."/>
            <person name="You Mak K.T."/>
            <person name="Polle J."/>
            <person name="Hovde B.T."/>
            <person name="Starkenburg S.R."/>
        </authorList>
    </citation>
    <scope>NUCLEOTIDE SEQUENCE [LARGE SCALE GENOMIC DNA]</scope>
    <source>
        <strain evidence="2 3">DOE0152z</strain>
    </source>
</reference>
<feature type="compositionally biased region" description="Polar residues" evidence="1">
    <location>
        <begin position="8"/>
        <end position="19"/>
    </location>
</feature>
<name>A0ABY8TXT3_TETOB</name>
<accession>A0ABY8TXT3</accession>
<feature type="region of interest" description="Disordered" evidence="1">
    <location>
        <begin position="387"/>
        <end position="420"/>
    </location>
</feature>
<protein>
    <submittedName>
        <fullName evidence="2">Uncharacterized protein</fullName>
    </submittedName>
</protein>
<evidence type="ECO:0000313" key="3">
    <source>
        <dbReference type="Proteomes" id="UP001244341"/>
    </source>
</evidence>
<evidence type="ECO:0000256" key="1">
    <source>
        <dbReference type="SAM" id="MobiDB-lite"/>
    </source>
</evidence>
<keyword evidence="3" id="KW-1185">Reference proteome</keyword>
<evidence type="ECO:0000313" key="2">
    <source>
        <dbReference type="EMBL" id="WIA13946.1"/>
    </source>
</evidence>
<dbReference type="Proteomes" id="UP001244341">
    <property type="component" value="Chromosome 5b"/>
</dbReference>
<dbReference type="EMBL" id="CP126212">
    <property type="protein sequence ID" value="WIA13946.1"/>
    <property type="molecule type" value="Genomic_DNA"/>
</dbReference>
<organism evidence="2 3">
    <name type="scientific">Tetradesmus obliquus</name>
    <name type="common">Green alga</name>
    <name type="synonym">Acutodesmus obliquus</name>
    <dbReference type="NCBI Taxonomy" id="3088"/>
    <lineage>
        <taxon>Eukaryota</taxon>
        <taxon>Viridiplantae</taxon>
        <taxon>Chlorophyta</taxon>
        <taxon>core chlorophytes</taxon>
        <taxon>Chlorophyceae</taxon>
        <taxon>CS clade</taxon>
        <taxon>Sphaeropleales</taxon>
        <taxon>Scenedesmaceae</taxon>
        <taxon>Tetradesmus</taxon>
    </lineage>
</organism>
<gene>
    <name evidence="2" type="ORF">OEZ85_002516</name>
</gene>
<feature type="region of interest" description="Disordered" evidence="1">
    <location>
        <begin position="1"/>
        <end position="25"/>
    </location>
</feature>
<proteinExistence type="predicted"/>